<dbReference type="PANTHER" id="PTHR33332">
    <property type="entry name" value="REVERSE TRANSCRIPTASE DOMAIN-CONTAINING PROTEIN"/>
    <property type="match status" value="1"/>
</dbReference>
<dbReference type="AlphaFoldDB" id="A0AAN7PEU4"/>
<protein>
    <recommendedName>
        <fullName evidence="3">Rna-directed dna polymerase from mobile element jockey-like</fullName>
    </recommendedName>
</protein>
<name>A0AAN7PEU4_MYCAM</name>
<reference evidence="1 2" key="1">
    <citation type="journal article" date="2023" name="J. Hered.">
        <title>Chromosome-level genome of the wood stork (Mycteria americana) provides insight into avian chromosome evolution.</title>
        <authorList>
            <person name="Flamio R. Jr."/>
            <person name="Ramstad K.M."/>
        </authorList>
    </citation>
    <scope>NUCLEOTIDE SEQUENCE [LARGE SCALE GENOMIC DNA]</scope>
    <source>
        <strain evidence="1">JAX WOST 10</strain>
    </source>
</reference>
<evidence type="ECO:0000313" key="2">
    <source>
        <dbReference type="Proteomes" id="UP001333110"/>
    </source>
</evidence>
<keyword evidence="2" id="KW-1185">Reference proteome</keyword>
<evidence type="ECO:0000313" key="1">
    <source>
        <dbReference type="EMBL" id="KAK4830647.1"/>
    </source>
</evidence>
<gene>
    <name evidence="1" type="ORF">QYF61_012490</name>
</gene>
<comment type="caution">
    <text evidence="1">The sequence shown here is derived from an EMBL/GenBank/DDBJ whole genome shotgun (WGS) entry which is preliminary data.</text>
</comment>
<dbReference type="EMBL" id="JAUNZN010000001">
    <property type="protein sequence ID" value="KAK4830647.1"/>
    <property type="molecule type" value="Genomic_DNA"/>
</dbReference>
<dbReference type="Proteomes" id="UP001333110">
    <property type="component" value="Unassembled WGS sequence"/>
</dbReference>
<proteinExistence type="predicted"/>
<organism evidence="1 2">
    <name type="scientific">Mycteria americana</name>
    <name type="common">Wood stork</name>
    <dbReference type="NCBI Taxonomy" id="33587"/>
    <lineage>
        <taxon>Eukaryota</taxon>
        <taxon>Metazoa</taxon>
        <taxon>Chordata</taxon>
        <taxon>Craniata</taxon>
        <taxon>Vertebrata</taxon>
        <taxon>Euteleostomi</taxon>
        <taxon>Archelosauria</taxon>
        <taxon>Archosauria</taxon>
        <taxon>Dinosauria</taxon>
        <taxon>Saurischia</taxon>
        <taxon>Theropoda</taxon>
        <taxon>Coelurosauria</taxon>
        <taxon>Aves</taxon>
        <taxon>Neognathae</taxon>
        <taxon>Neoaves</taxon>
        <taxon>Aequornithes</taxon>
        <taxon>Ciconiiformes</taxon>
        <taxon>Ciconiidae</taxon>
        <taxon>Mycteria</taxon>
    </lineage>
</organism>
<sequence>MEQILLEAMLRQHGFTKGKSCLTNLVAFYDGVTTSVDKGRATDVIYLDFCKAFDTDLHNILPSKQESGINKFADDTKLSGVVDMPERRDVIQRDLGMLKKWAHVNLMRFKKAKCKALHLGQGNPCYQYRLGEGIESSPAEKDLGVLVHEKLHMS</sequence>
<accession>A0AAN7PEU4</accession>
<evidence type="ECO:0008006" key="3">
    <source>
        <dbReference type="Google" id="ProtNLM"/>
    </source>
</evidence>